<accession>A0A8S4NMT3</accession>
<feature type="domain" description="Cartilage intermediate layer protein 1/2" evidence="2">
    <location>
        <begin position="52"/>
        <end position="118"/>
    </location>
</feature>
<evidence type="ECO:0000313" key="4">
    <source>
        <dbReference type="Proteomes" id="UP000749559"/>
    </source>
</evidence>
<dbReference type="InterPro" id="IPR039675">
    <property type="entry name" value="CILP1/CILP2"/>
</dbReference>
<proteinExistence type="predicted"/>
<feature type="non-terminal residue" evidence="3">
    <location>
        <position position="477"/>
    </location>
</feature>
<dbReference type="Pfam" id="PF23708">
    <property type="entry name" value="CILP_5th"/>
    <property type="match status" value="1"/>
</dbReference>
<name>A0A8S4NMT3_OWEFU</name>
<feature type="domain" description="Cartilage intermediate layer protein 1/2 beta-sandwich" evidence="1">
    <location>
        <begin position="144"/>
        <end position="235"/>
    </location>
</feature>
<dbReference type="AlphaFoldDB" id="A0A8S4NMT3"/>
<keyword evidence="4" id="KW-1185">Reference proteome</keyword>
<dbReference type="PANTHER" id="PTHR15031:SF6">
    <property type="entry name" value="CARTILAGE INTERMEDIATE LAYER PROTEIN 1-LIKE ISOFORM X1"/>
    <property type="match status" value="1"/>
</dbReference>
<organism evidence="3 4">
    <name type="scientific">Owenia fusiformis</name>
    <name type="common">Polychaete worm</name>
    <dbReference type="NCBI Taxonomy" id="6347"/>
    <lineage>
        <taxon>Eukaryota</taxon>
        <taxon>Metazoa</taxon>
        <taxon>Spiralia</taxon>
        <taxon>Lophotrochozoa</taxon>
        <taxon>Annelida</taxon>
        <taxon>Polychaeta</taxon>
        <taxon>Sedentaria</taxon>
        <taxon>Canalipalpata</taxon>
        <taxon>Sabellida</taxon>
        <taxon>Oweniida</taxon>
        <taxon>Oweniidae</taxon>
        <taxon>Owenia</taxon>
    </lineage>
</organism>
<dbReference type="PANTHER" id="PTHR15031">
    <property type="entry name" value="CARTILAGE INTERMEDIATE LAYER PROTEIN CLIP"/>
    <property type="match status" value="1"/>
</dbReference>
<dbReference type="OrthoDB" id="9929167at2759"/>
<comment type="caution">
    <text evidence="3">The sequence shown here is derived from an EMBL/GenBank/DDBJ whole genome shotgun (WGS) entry which is preliminary data.</text>
</comment>
<dbReference type="Pfam" id="PF23591">
    <property type="entry name" value="CILP"/>
    <property type="match status" value="1"/>
</dbReference>
<sequence>TTNPSINDNQLSLNGVIDGDKGSYHCKASSKYGSAVSNIASLDVKNDGRSFCDSSPLSHLKVLPKDCPQTGENPLLYEVGRCRRNKCIERPKANAESEYCCGSTHQIDRRLACADYSLDIVVTLECGCIICNQANVGGNIIATNRKVTFSGYAHDIVDANFPLRFGKVYLFDEEVATTSYNGEFNFPVALDMARIVVTFKEGFIKNNFIETSKVFNIPKDYSGNFYRDIPLLRKSTVVEIPSSETTTLSLANSTSGSSFADVIIPGESFYKADGTKYSGPVQAAINFIDPRDTDLLDAMVGDLTFTDDNGDIGSLQTFGMFHLAFSDLAGNDLSIKGEVGMAISADVIGAGLNNATSVKLWSFNPSSARWEFEGNLRRVSKARKKRSQGGTTDFFVGDTVITDRYWFNFDDDSLNYCFIKVKAYSEPSLTTPSLPWDRILDPTVIALDQTMGSAGRTVTGSMSYDSLTGVTSNKTAY</sequence>
<dbReference type="InterPro" id="IPR056256">
    <property type="entry name" value="CILP-1/2_b-sand_dom2"/>
</dbReference>
<dbReference type="EMBL" id="CAIIXF020000004">
    <property type="protein sequence ID" value="CAH1782017.1"/>
    <property type="molecule type" value="Genomic_DNA"/>
</dbReference>
<gene>
    <name evidence="3" type="ORF">OFUS_LOCUS8506</name>
</gene>
<dbReference type="InterPro" id="IPR056255">
    <property type="entry name" value="CILP-1/2_dom"/>
</dbReference>
<reference evidence="3" key="1">
    <citation type="submission" date="2022-03" db="EMBL/GenBank/DDBJ databases">
        <authorList>
            <person name="Martin C."/>
        </authorList>
    </citation>
    <scope>NUCLEOTIDE SEQUENCE</scope>
</reference>
<evidence type="ECO:0000259" key="1">
    <source>
        <dbReference type="Pfam" id="PF23591"/>
    </source>
</evidence>
<evidence type="ECO:0000259" key="2">
    <source>
        <dbReference type="Pfam" id="PF23708"/>
    </source>
</evidence>
<protein>
    <submittedName>
        <fullName evidence="3">Uncharacterized protein</fullName>
    </submittedName>
</protein>
<dbReference type="Proteomes" id="UP000749559">
    <property type="component" value="Unassembled WGS sequence"/>
</dbReference>
<evidence type="ECO:0000313" key="3">
    <source>
        <dbReference type="EMBL" id="CAH1782017.1"/>
    </source>
</evidence>